<sequence>MSDPAANFEIEDVLSSIRRLVSEETRTGKPATSKTSGKRVGRLVLTPALRVSDPIEDVAQDKAPEAPKPLADPAAPWKDPEARLFDAGPVEAAQSAPEGDVPPEFRSERSAATTGDTESEAPADVDDTESDAPAPGIGPLEITDHFEFIDQHSTHVLPPEKLPDPVQDEDAAEERELSEDHAGTADTQHETDASGEADRPEMAEPDAASLKSDELASKIEALETAICRSEEEWEPDGSSDEPYSGTRVERLDWSKGDAIGQDHDDLSAPVSKPGQSDSSEQPTVDKATLVQEEPVERGEILASGAGAIDEDALRELVAEIVRQELQGALGERITRNVRKLVRREIHRALSAQSLD</sequence>
<dbReference type="STRING" id="1227549.SAMN05444007_102236"/>
<feature type="compositionally biased region" description="Basic and acidic residues" evidence="1">
    <location>
        <begin position="247"/>
        <end position="266"/>
    </location>
</feature>
<feature type="compositionally biased region" description="Basic and acidic residues" evidence="1">
    <location>
        <begin position="142"/>
        <end position="153"/>
    </location>
</feature>
<reference evidence="2 3" key="1">
    <citation type="submission" date="2016-10" db="EMBL/GenBank/DDBJ databases">
        <authorList>
            <person name="de Groot N.N."/>
        </authorList>
    </citation>
    <scope>NUCLEOTIDE SEQUENCE [LARGE SCALE GENOMIC DNA]</scope>
    <source>
        <strain evidence="2 3">DSM 29340</strain>
    </source>
</reference>
<gene>
    <name evidence="2" type="ORF">SAMN05444007_102236</name>
</gene>
<feature type="compositionally biased region" description="Basic and acidic residues" evidence="1">
    <location>
        <begin position="174"/>
        <end position="202"/>
    </location>
</feature>
<name>A0A1H6T972_9RHOB</name>
<dbReference type="Proteomes" id="UP000199379">
    <property type="component" value="Unassembled WGS sequence"/>
</dbReference>
<organism evidence="2 3">
    <name type="scientific">Cribrihabitans marinus</name>
    <dbReference type="NCBI Taxonomy" id="1227549"/>
    <lineage>
        <taxon>Bacteria</taxon>
        <taxon>Pseudomonadati</taxon>
        <taxon>Pseudomonadota</taxon>
        <taxon>Alphaproteobacteria</taxon>
        <taxon>Rhodobacterales</taxon>
        <taxon>Paracoccaceae</taxon>
        <taxon>Cribrihabitans</taxon>
    </lineage>
</organism>
<dbReference type="OrthoDB" id="7875768at2"/>
<feature type="compositionally biased region" description="Polar residues" evidence="1">
    <location>
        <begin position="273"/>
        <end position="282"/>
    </location>
</feature>
<feature type="compositionally biased region" description="Acidic residues" evidence="1">
    <location>
        <begin position="117"/>
        <end position="130"/>
    </location>
</feature>
<accession>A0A1H6T972</accession>
<feature type="compositionally biased region" description="Basic and acidic residues" evidence="1">
    <location>
        <begin position="211"/>
        <end position="221"/>
    </location>
</feature>
<feature type="region of interest" description="Disordered" evidence="1">
    <location>
        <begin position="23"/>
        <end position="298"/>
    </location>
</feature>
<proteinExistence type="predicted"/>
<evidence type="ECO:0000313" key="2">
    <source>
        <dbReference type="EMBL" id="SEI73647.1"/>
    </source>
</evidence>
<evidence type="ECO:0000313" key="3">
    <source>
        <dbReference type="Proteomes" id="UP000199379"/>
    </source>
</evidence>
<protein>
    <submittedName>
        <fullName evidence="2">Uncharacterized protein</fullName>
    </submittedName>
</protein>
<dbReference type="AlphaFoldDB" id="A0A1H6T972"/>
<dbReference type="EMBL" id="FNYD01000002">
    <property type="protein sequence ID" value="SEI73647.1"/>
    <property type="molecule type" value="Genomic_DNA"/>
</dbReference>
<evidence type="ECO:0000256" key="1">
    <source>
        <dbReference type="SAM" id="MobiDB-lite"/>
    </source>
</evidence>
<keyword evidence="3" id="KW-1185">Reference proteome</keyword>